<sequence length="177" mass="19367">MKKIQLLSLALCCVFAAFGQNGKPKRQIQPEKAKPKIAVYVTSDDEGKLNGFVGDYLVDAIVRSGKYTAIERTYDFLNALANEHEYQRTGAVDDNQISKLGKQFGVALVCVVKVGSLDEDKYLSARLIDVETATVTKSSKPFPFSMADLSEVCEDVTKQLFGSTMARTFGKPKAVGN</sequence>
<proteinExistence type="predicted"/>
<comment type="caution">
    <text evidence="2">The sequence shown here is derived from an EMBL/GenBank/DDBJ whole genome shotgun (WGS) entry which is preliminary data.</text>
</comment>
<evidence type="ECO:0008006" key="4">
    <source>
        <dbReference type="Google" id="ProtNLM"/>
    </source>
</evidence>
<dbReference type="Gene3D" id="3.40.50.10610">
    <property type="entry name" value="ABC-type transport auxiliary lipoprotein component"/>
    <property type="match status" value="1"/>
</dbReference>
<feature type="signal peptide" evidence="1">
    <location>
        <begin position="1"/>
        <end position="19"/>
    </location>
</feature>
<dbReference type="AlphaFoldDB" id="A0A5M8P5I7"/>
<keyword evidence="1" id="KW-0732">Signal</keyword>
<organism evidence="2 3">
    <name type="scientific">Candidatus Ordinivivax streblomastigis</name>
    <dbReference type="NCBI Taxonomy" id="2540710"/>
    <lineage>
        <taxon>Bacteria</taxon>
        <taxon>Pseudomonadati</taxon>
        <taxon>Bacteroidota</taxon>
        <taxon>Bacteroidia</taxon>
        <taxon>Bacteroidales</taxon>
        <taxon>Candidatus Ordinivivax</taxon>
    </lineage>
</organism>
<feature type="chain" id="PRO_5024304020" description="Curli production assembly/transport component CsgG" evidence="1">
    <location>
        <begin position="20"/>
        <end position="177"/>
    </location>
</feature>
<accession>A0A5M8P5I7</accession>
<protein>
    <recommendedName>
        <fullName evidence="4">Curli production assembly/transport component CsgG</fullName>
    </recommendedName>
</protein>
<reference evidence="2 3" key="1">
    <citation type="submission" date="2019-03" db="EMBL/GenBank/DDBJ databases">
        <title>Single cell metagenomics reveals metabolic interactions within the superorganism composed of flagellate Streblomastix strix and complex community of Bacteroidetes bacteria on its surface.</title>
        <authorList>
            <person name="Treitli S.C."/>
            <person name="Kolisko M."/>
            <person name="Husnik F."/>
            <person name="Keeling P."/>
            <person name="Hampl V."/>
        </authorList>
    </citation>
    <scope>NUCLEOTIDE SEQUENCE [LARGE SCALE GENOMIC DNA]</scope>
    <source>
        <strain evidence="2">St1</strain>
    </source>
</reference>
<dbReference type="EMBL" id="SNRX01000001">
    <property type="protein sequence ID" value="KAA6303490.1"/>
    <property type="molecule type" value="Genomic_DNA"/>
</dbReference>
<name>A0A5M8P5I7_9BACT</name>
<evidence type="ECO:0000313" key="2">
    <source>
        <dbReference type="EMBL" id="KAA6303490.1"/>
    </source>
</evidence>
<evidence type="ECO:0000313" key="3">
    <source>
        <dbReference type="Proteomes" id="UP000324575"/>
    </source>
</evidence>
<evidence type="ECO:0000256" key="1">
    <source>
        <dbReference type="SAM" id="SignalP"/>
    </source>
</evidence>
<gene>
    <name evidence="2" type="ORF">EZS26_000041</name>
</gene>
<dbReference type="Proteomes" id="UP000324575">
    <property type="component" value="Unassembled WGS sequence"/>
</dbReference>